<comment type="caution">
    <text evidence="1">The sequence shown here is derived from an EMBL/GenBank/DDBJ whole genome shotgun (WGS) entry which is preliminary data.</text>
</comment>
<reference evidence="1 2" key="1">
    <citation type="journal article" date="2012" name="J. Bacteriol.">
        <title>Draft Genome Sequence Determination for Cystic Fibrosis and Chronic Granulomatous Disease Burkholderia multivorans Isolates.</title>
        <authorList>
            <person name="Varga J.J."/>
            <person name="Losada L."/>
            <person name="Zelazny A.M."/>
            <person name="Brinkac L."/>
            <person name="Harkins D."/>
            <person name="Radune D."/>
            <person name="Hostetler J."/>
            <person name="Sampaio E.P."/>
            <person name="Ronning C.M."/>
            <person name="Nierman W.C."/>
            <person name="Greenberg D.E."/>
            <person name="Holland S.M."/>
            <person name="Goldberg J.B."/>
        </authorList>
    </citation>
    <scope>NUCLEOTIDE SEQUENCE [LARGE SCALE GENOMIC DNA]</scope>
    <source>
        <strain evidence="1 2">CGD2</strain>
    </source>
</reference>
<proteinExistence type="predicted"/>
<accession>B9BIN0</accession>
<sequence length="48" mass="5360">MVTSIWSFCDRSAYREYASDRTPIATVAARGTEAKMKPCGRQGRTAVY</sequence>
<protein>
    <submittedName>
        <fullName evidence="1">Uncharacterized protein</fullName>
    </submittedName>
</protein>
<dbReference type="EMBL" id="ACFC01000001">
    <property type="protein sequence ID" value="EEE09563.1"/>
    <property type="molecule type" value="Genomic_DNA"/>
</dbReference>
<evidence type="ECO:0000313" key="2">
    <source>
        <dbReference type="Proteomes" id="UP000004535"/>
    </source>
</evidence>
<evidence type="ECO:0000313" key="1">
    <source>
        <dbReference type="EMBL" id="EEE09563.1"/>
    </source>
</evidence>
<dbReference type="AlphaFoldDB" id="B9BIN0"/>
<dbReference type="Proteomes" id="UP000004535">
    <property type="component" value="Unassembled WGS sequence"/>
</dbReference>
<name>B9BIN0_9BURK</name>
<gene>
    <name evidence="1" type="ORF">BURMUCGD2_4936</name>
</gene>
<organism evidence="1 2">
    <name type="scientific">Burkholderia multivorans CGD2</name>
    <dbReference type="NCBI Taxonomy" id="513052"/>
    <lineage>
        <taxon>Bacteria</taxon>
        <taxon>Pseudomonadati</taxon>
        <taxon>Pseudomonadota</taxon>
        <taxon>Betaproteobacteria</taxon>
        <taxon>Burkholderiales</taxon>
        <taxon>Burkholderiaceae</taxon>
        <taxon>Burkholderia</taxon>
        <taxon>Burkholderia cepacia complex</taxon>
    </lineage>
</organism>